<comment type="caution">
    <text evidence="1">The sequence shown here is derived from an EMBL/GenBank/DDBJ whole genome shotgun (WGS) entry which is preliminary data.</text>
</comment>
<dbReference type="AlphaFoldDB" id="A0AAU9JCH2"/>
<sequence>MDYSIFPSHSAQMNAYFSVLDYFNWSQGLAITGENNVYNKNEFLEYSATFNYLAVESSTSIQNLVRLSSL</sequence>
<gene>
    <name evidence="1" type="ORF">BSTOLATCC_MIC23601</name>
</gene>
<protein>
    <recommendedName>
        <fullName evidence="3">Receptor ligand binding region domain-containing protein</fullName>
    </recommendedName>
</protein>
<reference evidence="1" key="1">
    <citation type="submission" date="2021-09" db="EMBL/GenBank/DDBJ databases">
        <authorList>
            <consortium name="AG Swart"/>
            <person name="Singh M."/>
            <person name="Singh A."/>
            <person name="Seah K."/>
            <person name="Emmerich C."/>
        </authorList>
    </citation>
    <scope>NUCLEOTIDE SEQUENCE</scope>
    <source>
        <strain evidence="1">ATCC30299</strain>
    </source>
</reference>
<proteinExistence type="predicted"/>
<dbReference type="EMBL" id="CAJZBQ010000022">
    <property type="protein sequence ID" value="CAG9319393.1"/>
    <property type="molecule type" value="Genomic_DNA"/>
</dbReference>
<keyword evidence="2" id="KW-1185">Reference proteome</keyword>
<name>A0AAU9JCH2_9CILI</name>
<accession>A0AAU9JCH2</accession>
<evidence type="ECO:0000313" key="1">
    <source>
        <dbReference type="EMBL" id="CAG9319393.1"/>
    </source>
</evidence>
<evidence type="ECO:0000313" key="2">
    <source>
        <dbReference type="Proteomes" id="UP001162131"/>
    </source>
</evidence>
<evidence type="ECO:0008006" key="3">
    <source>
        <dbReference type="Google" id="ProtNLM"/>
    </source>
</evidence>
<dbReference type="Proteomes" id="UP001162131">
    <property type="component" value="Unassembled WGS sequence"/>
</dbReference>
<organism evidence="1 2">
    <name type="scientific">Blepharisma stoltei</name>
    <dbReference type="NCBI Taxonomy" id="1481888"/>
    <lineage>
        <taxon>Eukaryota</taxon>
        <taxon>Sar</taxon>
        <taxon>Alveolata</taxon>
        <taxon>Ciliophora</taxon>
        <taxon>Postciliodesmatophora</taxon>
        <taxon>Heterotrichea</taxon>
        <taxon>Heterotrichida</taxon>
        <taxon>Blepharismidae</taxon>
        <taxon>Blepharisma</taxon>
    </lineage>
</organism>